<dbReference type="Proteomes" id="UP000282184">
    <property type="component" value="Unassembled WGS sequence"/>
</dbReference>
<sequence length="239" mass="26768">MSRFQADLVLPCFNPPAGWAANLVACMRGLHARLPDTDFTVYVVNDGSTRPPTPADIELLQQALPRFQYLSYAPNQGKGHALRHGVAQSRSPLCLFTDIDFPYTEASVAAVYQQLRQQHCDVAVGVRDATYYAGVPAVRTGISRALRFCTRYLLRLPVSDTQCGIKGFNEQGRALFLRTQVERYLFDLEFLYQAARVPGLRVEAVPVQLKPGVIFSRMNPRILLTESVNLLKIIRQGQQ</sequence>
<dbReference type="InterPro" id="IPR001173">
    <property type="entry name" value="Glyco_trans_2-like"/>
</dbReference>
<dbReference type="PANTHER" id="PTHR10859:SF91">
    <property type="entry name" value="DOLICHYL-PHOSPHATE BETA-GLUCOSYLTRANSFERASE"/>
    <property type="match status" value="1"/>
</dbReference>
<reference evidence="2 3" key="1">
    <citation type="submission" date="2018-12" db="EMBL/GenBank/DDBJ databases">
        <title>Hymenobacter gummosus sp. nov., isolated from a spring.</title>
        <authorList>
            <person name="Nie L."/>
        </authorList>
    </citation>
    <scope>NUCLEOTIDE SEQUENCE [LARGE SCALE GENOMIC DNA]</scope>
    <source>
        <strain evidence="2 3">KCTC 52166</strain>
    </source>
</reference>
<dbReference type="AlphaFoldDB" id="A0A3S0JF60"/>
<comment type="caution">
    <text evidence="2">The sequence shown here is derived from an EMBL/GenBank/DDBJ whole genome shotgun (WGS) entry which is preliminary data.</text>
</comment>
<dbReference type="GO" id="GO:0006487">
    <property type="term" value="P:protein N-linked glycosylation"/>
    <property type="evidence" value="ECO:0007669"/>
    <property type="project" value="TreeGrafter"/>
</dbReference>
<dbReference type="RefSeq" id="WP_126694850.1">
    <property type="nucleotide sequence ID" value="NZ_RXOF01000012.1"/>
</dbReference>
<dbReference type="SUPFAM" id="SSF53448">
    <property type="entry name" value="Nucleotide-diphospho-sugar transferases"/>
    <property type="match status" value="1"/>
</dbReference>
<dbReference type="GO" id="GO:0016740">
    <property type="term" value="F:transferase activity"/>
    <property type="evidence" value="ECO:0007669"/>
    <property type="project" value="UniProtKB-KW"/>
</dbReference>
<keyword evidence="3" id="KW-1185">Reference proteome</keyword>
<feature type="domain" description="Glycosyltransferase 2-like" evidence="1">
    <location>
        <begin position="8"/>
        <end position="142"/>
    </location>
</feature>
<gene>
    <name evidence="2" type="ORF">EJV47_19490</name>
</gene>
<dbReference type="InterPro" id="IPR029044">
    <property type="entry name" value="Nucleotide-diphossugar_trans"/>
</dbReference>
<dbReference type="EMBL" id="RXOF01000012">
    <property type="protein sequence ID" value="RTQ47599.1"/>
    <property type="molecule type" value="Genomic_DNA"/>
</dbReference>
<evidence type="ECO:0000313" key="2">
    <source>
        <dbReference type="EMBL" id="RTQ47599.1"/>
    </source>
</evidence>
<accession>A0A3S0JF60</accession>
<dbReference type="OrthoDB" id="952827at2"/>
<name>A0A3S0JF60_9BACT</name>
<dbReference type="Pfam" id="PF00535">
    <property type="entry name" value="Glycos_transf_2"/>
    <property type="match status" value="1"/>
</dbReference>
<evidence type="ECO:0000313" key="3">
    <source>
        <dbReference type="Proteomes" id="UP000282184"/>
    </source>
</evidence>
<protein>
    <submittedName>
        <fullName evidence="2">Glycosyltransferase</fullName>
    </submittedName>
</protein>
<organism evidence="2 3">
    <name type="scientific">Hymenobacter gummosus</name>
    <dbReference type="NCBI Taxonomy" id="1776032"/>
    <lineage>
        <taxon>Bacteria</taxon>
        <taxon>Pseudomonadati</taxon>
        <taxon>Bacteroidota</taxon>
        <taxon>Cytophagia</taxon>
        <taxon>Cytophagales</taxon>
        <taxon>Hymenobacteraceae</taxon>
        <taxon>Hymenobacter</taxon>
    </lineage>
</organism>
<evidence type="ECO:0000259" key="1">
    <source>
        <dbReference type="Pfam" id="PF00535"/>
    </source>
</evidence>
<proteinExistence type="predicted"/>
<keyword evidence="2" id="KW-0808">Transferase</keyword>
<dbReference type="PANTHER" id="PTHR10859">
    <property type="entry name" value="GLYCOSYL TRANSFERASE"/>
    <property type="match status" value="1"/>
</dbReference>
<dbReference type="Gene3D" id="3.90.550.10">
    <property type="entry name" value="Spore Coat Polysaccharide Biosynthesis Protein SpsA, Chain A"/>
    <property type="match status" value="1"/>
</dbReference>